<accession>A0ACC1N051</accession>
<proteinExistence type="predicted"/>
<name>A0ACC1N051_9HYPO</name>
<evidence type="ECO:0000313" key="1">
    <source>
        <dbReference type="EMBL" id="KAJ2972627.1"/>
    </source>
</evidence>
<sequence>MHQAYVKALQNVLPNPDKCEWDKILDSGLFDSGLFDSGLDQKRDIVDFVADCKIALQGTMNLLGSPDVVLQQKYSND</sequence>
<dbReference type="EMBL" id="JANJQO010001112">
    <property type="protein sequence ID" value="KAJ2972627.1"/>
    <property type="molecule type" value="Genomic_DNA"/>
</dbReference>
<reference evidence="1" key="1">
    <citation type="submission" date="2022-08" db="EMBL/GenBank/DDBJ databases">
        <title>Genome Sequence of Lecanicillium fungicola.</title>
        <authorList>
            <person name="Buettner E."/>
        </authorList>
    </citation>
    <scope>NUCLEOTIDE SEQUENCE</scope>
    <source>
        <strain evidence="1">Babe33</strain>
    </source>
</reference>
<organism evidence="1 2">
    <name type="scientific">Zarea fungicola</name>
    <dbReference type="NCBI Taxonomy" id="93591"/>
    <lineage>
        <taxon>Eukaryota</taxon>
        <taxon>Fungi</taxon>
        <taxon>Dikarya</taxon>
        <taxon>Ascomycota</taxon>
        <taxon>Pezizomycotina</taxon>
        <taxon>Sordariomycetes</taxon>
        <taxon>Hypocreomycetidae</taxon>
        <taxon>Hypocreales</taxon>
        <taxon>Cordycipitaceae</taxon>
        <taxon>Zarea</taxon>
    </lineage>
</organism>
<keyword evidence="2" id="KW-1185">Reference proteome</keyword>
<protein>
    <submittedName>
        <fullName evidence="1">Uncharacterized protein</fullName>
    </submittedName>
</protein>
<dbReference type="Proteomes" id="UP001143910">
    <property type="component" value="Unassembled WGS sequence"/>
</dbReference>
<gene>
    <name evidence="1" type="ORF">NQ176_g7049</name>
</gene>
<comment type="caution">
    <text evidence="1">The sequence shown here is derived from an EMBL/GenBank/DDBJ whole genome shotgun (WGS) entry which is preliminary data.</text>
</comment>
<evidence type="ECO:0000313" key="2">
    <source>
        <dbReference type="Proteomes" id="UP001143910"/>
    </source>
</evidence>